<feature type="transmembrane region" description="Helical" evidence="1">
    <location>
        <begin position="271"/>
        <end position="290"/>
    </location>
</feature>
<feature type="transmembrane region" description="Helical" evidence="1">
    <location>
        <begin position="217"/>
        <end position="238"/>
    </location>
</feature>
<gene>
    <name evidence="3" type="ORF">BXP70_19585</name>
</gene>
<feature type="transmembrane region" description="Helical" evidence="1">
    <location>
        <begin position="65"/>
        <end position="86"/>
    </location>
</feature>
<dbReference type="Proteomes" id="UP000194873">
    <property type="component" value="Unassembled WGS sequence"/>
</dbReference>
<protein>
    <recommendedName>
        <fullName evidence="2">DUF2157 domain-containing protein</fullName>
    </recommendedName>
</protein>
<feature type="transmembrane region" description="Helical" evidence="1">
    <location>
        <begin position="156"/>
        <end position="176"/>
    </location>
</feature>
<dbReference type="InterPro" id="IPR018677">
    <property type="entry name" value="DUF2157"/>
</dbReference>
<reference evidence="3 4" key="1">
    <citation type="submission" date="2017-01" db="EMBL/GenBank/DDBJ databases">
        <title>A new Hymenobacter.</title>
        <authorList>
            <person name="Liang Y."/>
            <person name="Feng F."/>
        </authorList>
    </citation>
    <scope>NUCLEOTIDE SEQUENCE [LARGE SCALE GENOMIC DNA]</scope>
    <source>
        <strain evidence="3">MIMBbqt21</strain>
    </source>
</reference>
<dbReference type="AlphaFoldDB" id="A0A243WA56"/>
<feature type="transmembrane region" description="Helical" evidence="1">
    <location>
        <begin position="41"/>
        <end position="59"/>
    </location>
</feature>
<proteinExistence type="predicted"/>
<sequence>MLSDQLLADLQARGLLPPAQANAIGDYERARPFSLHYELRTLLYLGIVLLSGGLGVLLYQHLDDLSHSVIVAGISLLMTACFAYAVQQRTPFTWGHPQPAGLLPDYALLLGCLLFLTLEGYLQAQYQFFGTRYGLALALPAVLFFGLAYRFDHRGVLSMAITALASWMGVAVAPVAAITQHYTADPRLTGAAVELGLLLVAAGLWSEFQNRKRHFAFTYLSLGSNLALIAATAALFSYSSAPAWLPAPVAVVVILLLSAFLIWYARRTYSYVFLLLGVLYGYTVVTYLVFELIDRLHTNSSFGSALSEFVFMVYIMSTTVGIVAFFVNIKKFLRPS</sequence>
<keyword evidence="1" id="KW-0472">Membrane</keyword>
<feature type="transmembrane region" description="Helical" evidence="1">
    <location>
        <begin position="130"/>
        <end position="149"/>
    </location>
</feature>
<feature type="transmembrane region" description="Helical" evidence="1">
    <location>
        <begin position="106"/>
        <end position="124"/>
    </location>
</feature>
<name>A0A243WA56_9BACT</name>
<accession>A0A243WA56</accession>
<dbReference type="EMBL" id="MTSE01000012">
    <property type="protein sequence ID" value="OUJ72245.1"/>
    <property type="molecule type" value="Genomic_DNA"/>
</dbReference>
<dbReference type="Pfam" id="PF09925">
    <property type="entry name" value="DUF2157"/>
    <property type="match status" value="1"/>
</dbReference>
<feature type="domain" description="DUF2157" evidence="2">
    <location>
        <begin position="9"/>
        <end position="155"/>
    </location>
</feature>
<evidence type="ECO:0000313" key="3">
    <source>
        <dbReference type="EMBL" id="OUJ72245.1"/>
    </source>
</evidence>
<comment type="caution">
    <text evidence="3">The sequence shown here is derived from an EMBL/GenBank/DDBJ whole genome shotgun (WGS) entry which is preliminary data.</text>
</comment>
<keyword evidence="1" id="KW-1133">Transmembrane helix</keyword>
<keyword evidence="4" id="KW-1185">Reference proteome</keyword>
<feature type="transmembrane region" description="Helical" evidence="1">
    <location>
        <begin position="310"/>
        <end position="329"/>
    </location>
</feature>
<evidence type="ECO:0000259" key="2">
    <source>
        <dbReference type="Pfam" id="PF09925"/>
    </source>
</evidence>
<evidence type="ECO:0000256" key="1">
    <source>
        <dbReference type="SAM" id="Phobius"/>
    </source>
</evidence>
<feature type="transmembrane region" description="Helical" evidence="1">
    <location>
        <begin position="244"/>
        <end position="264"/>
    </location>
</feature>
<evidence type="ECO:0000313" key="4">
    <source>
        <dbReference type="Proteomes" id="UP000194873"/>
    </source>
</evidence>
<organism evidence="3 4">
    <name type="scientific">Hymenobacter crusticola</name>
    <dbReference type="NCBI Taxonomy" id="1770526"/>
    <lineage>
        <taxon>Bacteria</taxon>
        <taxon>Pseudomonadati</taxon>
        <taxon>Bacteroidota</taxon>
        <taxon>Cytophagia</taxon>
        <taxon>Cytophagales</taxon>
        <taxon>Hymenobacteraceae</taxon>
        <taxon>Hymenobacter</taxon>
    </lineage>
</organism>
<keyword evidence="1" id="KW-0812">Transmembrane</keyword>